<sequence length="214" mass="22773">MKIKFLKAAIVGLVLSVSSFAHAGLITTNGGSAVGGFSGSEVYGQSFLVGIDNVLDSVQLTGRSTNGVNQGVIYELFKWDGALNRVVNGSLFTTSGNLIASNSLLDINIMTGGWELITGQKYIFSMRHDDANGSGNWGFGASGTNDYIDGGFNYSQITSNRYLNNSWTANFGGVSRDLHIQMNFSASSVPEPSTLAIFALGMIGLASRRFKKQS</sequence>
<feature type="signal peptide" evidence="1">
    <location>
        <begin position="1"/>
        <end position="23"/>
    </location>
</feature>
<dbReference type="AlphaFoldDB" id="A0A222G3D4"/>
<dbReference type="InterPro" id="IPR013424">
    <property type="entry name" value="Ice-binding_C"/>
</dbReference>
<dbReference type="RefSeq" id="WP_081148439.1">
    <property type="nucleotide sequence ID" value="NZ_CP020465.1"/>
</dbReference>
<keyword evidence="4" id="KW-1185">Reference proteome</keyword>
<name>A0A222G3D4_9GAMM</name>
<dbReference type="Pfam" id="PF07589">
    <property type="entry name" value="PEP-CTERM"/>
    <property type="match status" value="1"/>
</dbReference>
<reference evidence="3 4" key="1">
    <citation type="submission" date="2017-08" db="EMBL/GenBank/DDBJ databases">
        <title>Complete genome of Colwellia sp. NB097-1, a psychrophile bacterium ioslated from Bering Sea.</title>
        <authorList>
            <person name="Chen X."/>
        </authorList>
    </citation>
    <scope>NUCLEOTIDE SEQUENCE [LARGE SCALE GENOMIC DNA]</scope>
    <source>
        <strain evidence="3 4">NB097-1</strain>
    </source>
</reference>
<organism evidence="3 4">
    <name type="scientific">Cognaticolwellia beringensis</name>
    <dbReference type="NCBI Taxonomy" id="1967665"/>
    <lineage>
        <taxon>Bacteria</taxon>
        <taxon>Pseudomonadati</taxon>
        <taxon>Pseudomonadota</taxon>
        <taxon>Gammaproteobacteria</taxon>
        <taxon>Alteromonadales</taxon>
        <taxon>Colwelliaceae</taxon>
        <taxon>Cognaticolwellia</taxon>
    </lineage>
</organism>
<evidence type="ECO:0000259" key="2">
    <source>
        <dbReference type="Pfam" id="PF07589"/>
    </source>
</evidence>
<feature type="chain" id="PRO_5012103857" evidence="1">
    <location>
        <begin position="24"/>
        <end position="214"/>
    </location>
</feature>
<keyword evidence="1" id="KW-0732">Signal</keyword>
<proteinExistence type="predicted"/>
<accession>A0A222G3D4</accession>
<dbReference type="Proteomes" id="UP000202259">
    <property type="component" value="Chromosome"/>
</dbReference>
<evidence type="ECO:0000313" key="3">
    <source>
        <dbReference type="EMBL" id="ASP46435.1"/>
    </source>
</evidence>
<protein>
    <submittedName>
        <fullName evidence="3">PEP-CTERM sorting domain-containing protein</fullName>
    </submittedName>
</protein>
<feature type="domain" description="Ice-binding protein C-terminal" evidence="2">
    <location>
        <begin position="188"/>
        <end position="209"/>
    </location>
</feature>
<dbReference type="EMBL" id="CP020465">
    <property type="protein sequence ID" value="ASP46435.1"/>
    <property type="molecule type" value="Genomic_DNA"/>
</dbReference>
<dbReference type="KEGG" id="cber:B5D82_00790"/>
<evidence type="ECO:0000256" key="1">
    <source>
        <dbReference type="SAM" id="SignalP"/>
    </source>
</evidence>
<gene>
    <name evidence="3" type="ORF">B5D82_00790</name>
</gene>
<evidence type="ECO:0000313" key="4">
    <source>
        <dbReference type="Proteomes" id="UP000202259"/>
    </source>
</evidence>
<dbReference type="NCBIfam" id="TIGR02595">
    <property type="entry name" value="PEP_CTERM"/>
    <property type="match status" value="1"/>
</dbReference>